<dbReference type="STRING" id="1227493.C483_05943"/>
<dbReference type="PATRIC" id="fig|1227493.4.peg.1163"/>
<gene>
    <name evidence="1" type="ORF">C483_05943</name>
</gene>
<evidence type="ECO:0000313" key="2">
    <source>
        <dbReference type="Proteomes" id="UP000011519"/>
    </source>
</evidence>
<comment type="caution">
    <text evidence="1">The sequence shown here is derived from an EMBL/GenBank/DDBJ whole genome shotgun (WGS) entry which is preliminary data.</text>
</comment>
<dbReference type="Proteomes" id="UP000011519">
    <property type="component" value="Unassembled WGS sequence"/>
</dbReference>
<protein>
    <recommendedName>
        <fullName evidence="3">DsrE family protein</fullName>
    </recommendedName>
</protein>
<sequence length="117" mass="12823">MARAAIIVLAGTEGPSNLGRVVNAMEATREFQEADDDVKLIFDGAGTQWIGELTDEDHTYHSLYQQVTDVVSVCDYCVSAYDVDEAVDQSDAGRVDEFDGHPSIRSLVDDGYEVITF</sequence>
<organism evidence="1 2">
    <name type="scientific">Natrialba hulunbeirensis JCM 10989</name>
    <dbReference type="NCBI Taxonomy" id="1227493"/>
    <lineage>
        <taxon>Archaea</taxon>
        <taxon>Methanobacteriati</taxon>
        <taxon>Methanobacteriota</taxon>
        <taxon>Stenosarchaea group</taxon>
        <taxon>Halobacteria</taxon>
        <taxon>Halobacteriales</taxon>
        <taxon>Natrialbaceae</taxon>
        <taxon>Natrialba</taxon>
    </lineage>
</organism>
<keyword evidence="2" id="KW-1185">Reference proteome</keyword>
<accession>M0A6H2</accession>
<dbReference type="InterPro" id="IPR027396">
    <property type="entry name" value="DsrEFH-like"/>
</dbReference>
<dbReference type="SUPFAM" id="SSF75169">
    <property type="entry name" value="DsrEFH-like"/>
    <property type="match status" value="1"/>
</dbReference>
<reference evidence="1 2" key="1">
    <citation type="journal article" date="2014" name="PLoS Genet.">
        <title>Phylogenetically driven sequencing of extremely halophilic archaea reveals strategies for static and dynamic osmo-response.</title>
        <authorList>
            <person name="Becker E.A."/>
            <person name="Seitzer P.M."/>
            <person name="Tritt A."/>
            <person name="Larsen D."/>
            <person name="Krusor M."/>
            <person name="Yao A.I."/>
            <person name="Wu D."/>
            <person name="Madern D."/>
            <person name="Eisen J.A."/>
            <person name="Darling A.E."/>
            <person name="Facciotti M.T."/>
        </authorList>
    </citation>
    <scope>NUCLEOTIDE SEQUENCE [LARGE SCALE GENOMIC DNA]</scope>
    <source>
        <strain evidence="1 2">JCM 10989</strain>
    </source>
</reference>
<dbReference type="EMBL" id="AOIM01000014">
    <property type="protein sequence ID" value="ELY93482.1"/>
    <property type="molecule type" value="Genomic_DNA"/>
</dbReference>
<dbReference type="AlphaFoldDB" id="M0A6H2"/>
<dbReference type="RefSeq" id="WP_006652428.1">
    <property type="nucleotide sequence ID" value="NZ_AOIM01000014.1"/>
</dbReference>
<evidence type="ECO:0000313" key="1">
    <source>
        <dbReference type="EMBL" id="ELY93482.1"/>
    </source>
</evidence>
<proteinExistence type="predicted"/>
<evidence type="ECO:0008006" key="3">
    <source>
        <dbReference type="Google" id="ProtNLM"/>
    </source>
</evidence>
<dbReference type="OrthoDB" id="122708at2157"/>
<name>M0A6H2_9EURY</name>